<feature type="zinc finger region" description="C3H1-type" evidence="4">
    <location>
        <begin position="14"/>
        <end position="42"/>
    </location>
</feature>
<dbReference type="GO" id="GO:0008270">
    <property type="term" value="F:zinc ion binding"/>
    <property type="evidence" value="ECO:0007669"/>
    <property type="project" value="UniProtKB-KW"/>
</dbReference>
<evidence type="ECO:0000259" key="5">
    <source>
        <dbReference type="PROSITE" id="PS50103"/>
    </source>
</evidence>
<organism evidence="6 7">
    <name type="scientific">Zophobas morio</name>
    <dbReference type="NCBI Taxonomy" id="2755281"/>
    <lineage>
        <taxon>Eukaryota</taxon>
        <taxon>Metazoa</taxon>
        <taxon>Ecdysozoa</taxon>
        <taxon>Arthropoda</taxon>
        <taxon>Hexapoda</taxon>
        <taxon>Insecta</taxon>
        <taxon>Pterygota</taxon>
        <taxon>Neoptera</taxon>
        <taxon>Endopterygota</taxon>
        <taxon>Coleoptera</taxon>
        <taxon>Polyphaga</taxon>
        <taxon>Cucujiformia</taxon>
        <taxon>Tenebrionidae</taxon>
        <taxon>Zophobas</taxon>
    </lineage>
</organism>
<dbReference type="Proteomes" id="UP001168821">
    <property type="component" value="Unassembled WGS sequence"/>
</dbReference>
<proteinExistence type="predicted"/>
<feature type="domain" description="C3H1-type" evidence="5">
    <location>
        <begin position="14"/>
        <end position="42"/>
    </location>
</feature>
<dbReference type="Gene3D" id="4.10.1000.10">
    <property type="entry name" value="Zinc finger, CCCH-type"/>
    <property type="match status" value="1"/>
</dbReference>
<keyword evidence="2 4" id="KW-0863">Zinc-finger</keyword>
<dbReference type="GO" id="GO:0034247">
    <property type="term" value="P:snoRNA splicing"/>
    <property type="evidence" value="ECO:0007669"/>
    <property type="project" value="TreeGrafter"/>
</dbReference>
<keyword evidence="1 4" id="KW-0479">Metal-binding</keyword>
<keyword evidence="7" id="KW-1185">Reference proteome</keyword>
<evidence type="ECO:0000256" key="4">
    <source>
        <dbReference type="PROSITE-ProRule" id="PRU00723"/>
    </source>
</evidence>
<dbReference type="InterPro" id="IPR039971">
    <property type="entry name" value="CWC24-like"/>
</dbReference>
<dbReference type="AlphaFoldDB" id="A0AA38HKC1"/>
<dbReference type="SUPFAM" id="SSF90229">
    <property type="entry name" value="CCCH zinc finger"/>
    <property type="match status" value="1"/>
</dbReference>
<protein>
    <recommendedName>
        <fullName evidence="5">C3H1-type domain-containing protein</fullName>
    </recommendedName>
</protein>
<evidence type="ECO:0000256" key="1">
    <source>
        <dbReference type="ARBA" id="ARBA00022723"/>
    </source>
</evidence>
<keyword evidence="3 4" id="KW-0862">Zinc</keyword>
<reference evidence="6" key="1">
    <citation type="journal article" date="2023" name="G3 (Bethesda)">
        <title>Whole genome assemblies of Zophobas morio and Tenebrio molitor.</title>
        <authorList>
            <person name="Kaur S."/>
            <person name="Stinson S.A."/>
            <person name="diCenzo G.C."/>
        </authorList>
    </citation>
    <scope>NUCLEOTIDE SEQUENCE</scope>
    <source>
        <strain evidence="6">QUZm001</strain>
    </source>
</reference>
<dbReference type="PROSITE" id="PS50103">
    <property type="entry name" value="ZF_C3H1"/>
    <property type="match status" value="1"/>
</dbReference>
<dbReference type="InterPro" id="IPR000571">
    <property type="entry name" value="Znf_CCCH"/>
</dbReference>
<dbReference type="GO" id="GO:0005684">
    <property type="term" value="C:U2-type spliceosomal complex"/>
    <property type="evidence" value="ECO:0007669"/>
    <property type="project" value="TreeGrafter"/>
</dbReference>
<accession>A0AA38HKC1</accession>
<sequence>MAGSTNIRATIRWDYAPDVCKDYKETGYCGFGDTCKFMHDRGDYKMGWQLDKEYDRGTYGKRFTILNVYYMGYIDK</sequence>
<dbReference type="PANTHER" id="PTHR12930:SF0">
    <property type="entry name" value="RING FINGER PROTEIN 113B"/>
    <property type="match status" value="1"/>
</dbReference>
<evidence type="ECO:0000256" key="2">
    <source>
        <dbReference type="ARBA" id="ARBA00022771"/>
    </source>
</evidence>
<evidence type="ECO:0000313" key="7">
    <source>
        <dbReference type="Proteomes" id="UP001168821"/>
    </source>
</evidence>
<gene>
    <name evidence="6" type="ORF">Zmor_004529</name>
</gene>
<name>A0AA38HKC1_9CUCU</name>
<evidence type="ECO:0000256" key="3">
    <source>
        <dbReference type="ARBA" id="ARBA00022833"/>
    </source>
</evidence>
<dbReference type="InterPro" id="IPR036855">
    <property type="entry name" value="Znf_CCCH_sf"/>
</dbReference>
<comment type="caution">
    <text evidence="6">The sequence shown here is derived from an EMBL/GenBank/DDBJ whole genome shotgun (WGS) entry which is preliminary data.</text>
</comment>
<dbReference type="EMBL" id="JALNTZ010001989">
    <property type="protein sequence ID" value="KAJ3621768.1"/>
    <property type="molecule type" value="Genomic_DNA"/>
</dbReference>
<dbReference type="SMART" id="SM00356">
    <property type="entry name" value="ZnF_C3H1"/>
    <property type="match status" value="1"/>
</dbReference>
<evidence type="ECO:0000313" key="6">
    <source>
        <dbReference type="EMBL" id="KAJ3621768.1"/>
    </source>
</evidence>
<dbReference type="PANTHER" id="PTHR12930">
    <property type="entry name" value="ZINC FINGER PROTEIN 183"/>
    <property type="match status" value="1"/>
</dbReference>
<dbReference type="Pfam" id="PF00642">
    <property type="entry name" value="zf-CCCH"/>
    <property type="match status" value="1"/>
</dbReference>